<dbReference type="EMBL" id="CAJNNV010019917">
    <property type="protein sequence ID" value="CAE8606854.1"/>
    <property type="molecule type" value="Genomic_DNA"/>
</dbReference>
<dbReference type="PROSITE" id="PS50280">
    <property type="entry name" value="SET"/>
    <property type="match status" value="1"/>
</dbReference>
<dbReference type="Proteomes" id="UP000654075">
    <property type="component" value="Unassembled WGS sequence"/>
</dbReference>
<evidence type="ECO:0000313" key="3">
    <source>
        <dbReference type="Proteomes" id="UP000654075"/>
    </source>
</evidence>
<evidence type="ECO:0000313" key="2">
    <source>
        <dbReference type="EMBL" id="CAE8606854.1"/>
    </source>
</evidence>
<feature type="domain" description="SET" evidence="1">
    <location>
        <begin position="481"/>
        <end position="694"/>
    </location>
</feature>
<dbReference type="InterPro" id="IPR046341">
    <property type="entry name" value="SET_dom_sf"/>
</dbReference>
<accession>A0A813F5T3</accession>
<organism evidence="2 3">
    <name type="scientific">Polarella glacialis</name>
    <name type="common">Dinoflagellate</name>
    <dbReference type="NCBI Taxonomy" id="89957"/>
    <lineage>
        <taxon>Eukaryota</taxon>
        <taxon>Sar</taxon>
        <taxon>Alveolata</taxon>
        <taxon>Dinophyceae</taxon>
        <taxon>Suessiales</taxon>
        <taxon>Suessiaceae</taxon>
        <taxon>Polarella</taxon>
    </lineage>
</organism>
<proteinExistence type="predicted"/>
<dbReference type="Pfam" id="PF00856">
    <property type="entry name" value="SET"/>
    <property type="match status" value="1"/>
</dbReference>
<dbReference type="InterPro" id="IPR036397">
    <property type="entry name" value="RNaseH_sf"/>
</dbReference>
<dbReference type="SUPFAM" id="SSF82199">
    <property type="entry name" value="SET domain"/>
    <property type="match status" value="2"/>
</dbReference>
<gene>
    <name evidence="2" type="ORF">PGLA1383_LOCUS24813</name>
</gene>
<dbReference type="InterPro" id="IPR001214">
    <property type="entry name" value="SET_dom"/>
</dbReference>
<dbReference type="Gene3D" id="3.30.420.10">
    <property type="entry name" value="Ribonuclease H-like superfamily/Ribonuclease H"/>
    <property type="match status" value="1"/>
</dbReference>
<evidence type="ECO:0000259" key="1">
    <source>
        <dbReference type="PROSITE" id="PS50280"/>
    </source>
</evidence>
<protein>
    <recommendedName>
        <fullName evidence="1">SET domain-containing protein</fullName>
    </recommendedName>
</protein>
<dbReference type="GO" id="GO:0003676">
    <property type="term" value="F:nucleic acid binding"/>
    <property type="evidence" value="ECO:0007669"/>
    <property type="project" value="InterPro"/>
</dbReference>
<dbReference type="OrthoDB" id="412556at2759"/>
<dbReference type="AlphaFoldDB" id="A0A813F5T3"/>
<sequence length="718" mass="79198">MISEDGEETLLEEIEDPTEHEYAPDLHPINTFGDGSCSNPTLPAYSLAGAAALIAGPGRESQLLRSSLLPGEDHTIFRAEILAGAIGIEISACVCYHSDNAAFVKGANLRIQCITSGFPMPQTSHQDIWCLFETALAGRGQDLVTIKKVKAHKDIRTFTDPVEQWKVFHNDRADVEAKLVVKQGVRGLFNRVARAQQKQSGIVDIVKQLHHFIADTAILFVEAQKALVISDNFDLQLLQAPHLSSKAKTDMACSRAALVLLFALFAFSGAALADDLADEQAALAAQDACLPSGKDCSFELRQLRAAKTVEAEAEAEVEVEESEEQAEVRGGSCLNDADQKIWTDGGHAKFDKCSASPSCVNQCIAGQTPGCSQRTILAYLLPSFGLATSTSACTFRGLDFEFSARHWRVFAARPFDAQELIEVCPLVPVDLETCIASFQLRMNIIETPADEDSCFTGKTGRVRSHVPLGYGMLYQQSIELEDVKINWTPVTNFNCKFVPVKGHMYIYATRKIQADEELILEYKRCFRTDQGESIDFSGFTPYWSRRQQPEAFTQALASQSAPGGERAIPGRVKFGLSKLHGRGVFADASYKKGEILEMCPCLVLDMNGADCMQDHCFHLPEVKLEVDGCSIVKRQSRYILPCGYGGMYNHLETGKGENVQWLYDETTQCCVWLADPQKGGERLERNEELCFDYGEAYWDAPSRRFQRPCAAPKEGSAA</sequence>
<dbReference type="Gene3D" id="2.170.270.10">
    <property type="entry name" value="SET domain"/>
    <property type="match status" value="2"/>
</dbReference>
<keyword evidence="3" id="KW-1185">Reference proteome</keyword>
<name>A0A813F5T3_POLGL</name>
<reference evidence="2" key="1">
    <citation type="submission" date="2021-02" db="EMBL/GenBank/DDBJ databases">
        <authorList>
            <person name="Dougan E. K."/>
            <person name="Rhodes N."/>
            <person name="Thang M."/>
            <person name="Chan C."/>
        </authorList>
    </citation>
    <scope>NUCLEOTIDE SEQUENCE</scope>
</reference>
<comment type="caution">
    <text evidence="2">The sequence shown here is derived from an EMBL/GenBank/DDBJ whole genome shotgun (WGS) entry which is preliminary data.</text>
</comment>